<feature type="domain" description="Cyclic nucleotide-binding" evidence="1">
    <location>
        <begin position="8"/>
        <end position="112"/>
    </location>
</feature>
<evidence type="ECO:0000313" key="2">
    <source>
        <dbReference type="EMBL" id="MCA6067696.1"/>
    </source>
</evidence>
<dbReference type="RefSeq" id="WP_225688601.1">
    <property type="nucleotide sequence ID" value="NZ_JAERSE020000003.1"/>
</dbReference>
<comment type="caution">
    <text evidence="2">The sequence shown here is derived from an EMBL/GenBank/DDBJ whole genome shotgun (WGS) entry which is preliminary data.</text>
</comment>
<dbReference type="InterPro" id="IPR014710">
    <property type="entry name" value="RmlC-like_jellyroll"/>
</dbReference>
<gene>
    <name evidence="2" type="ORF">JI747_010940</name>
</gene>
<keyword evidence="3" id="KW-1185">Reference proteome</keyword>
<sequence length="188" mass="22460">MIQQFFQHFNIFSESEISNFTALFERRTLNKNDFFVREGERCKEIAFIETGIFRSYYTSEDGKDMTYCFRFPNDLIASYSSFVSGEPSQENMQVISEAEILILKKDKIEELINDSPNWMKFLKMIAEQEYLELEKRFFQMQRDSAAKRYASLLHNQPNYIQEIPLQYLASYLGITQRHLSRIRKEISF</sequence>
<dbReference type="CDD" id="cd00038">
    <property type="entry name" value="CAP_ED"/>
    <property type="match status" value="1"/>
</dbReference>
<dbReference type="Proteomes" id="UP000618240">
    <property type="component" value="Unassembled WGS sequence"/>
</dbReference>
<protein>
    <submittedName>
        <fullName evidence="2">Crp/Fnr family transcriptional regulator</fullName>
    </submittedName>
</protein>
<reference evidence="2 3" key="1">
    <citation type="submission" date="2021-09" db="EMBL/GenBank/DDBJ databases">
        <title>Genome sequencing and assembly of Chryseobacterium sp. RG1.</title>
        <authorList>
            <person name="Chhetri G."/>
        </authorList>
    </citation>
    <scope>NUCLEOTIDE SEQUENCE [LARGE SCALE GENOMIC DNA]</scope>
    <source>
        <strain evidence="2 3">RG1</strain>
    </source>
</reference>
<dbReference type="SUPFAM" id="SSF51206">
    <property type="entry name" value="cAMP-binding domain-like"/>
    <property type="match status" value="1"/>
</dbReference>
<evidence type="ECO:0000259" key="1">
    <source>
        <dbReference type="PROSITE" id="PS50042"/>
    </source>
</evidence>
<name>A0ABS8A4Q3_9FLAO</name>
<dbReference type="Gene3D" id="2.60.120.10">
    <property type="entry name" value="Jelly Rolls"/>
    <property type="match status" value="1"/>
</dbReference>
<dbReference type="Pfam" id="PF00027">
    <property type="entry name" value="cNMP_binding"/>
    <property type="match status" value="1"/>
</dbReference>
<accession>A0ABS8A4Q3</accession>
<evidence type="ECO:0000313" key="3">
    <source>
        <dbReference type="Proteomes" id="UP000618240"/>
    </source>
</evidence>
<dbReference type="EMBL" id="JAERSE020000003">
    <property type="protein sequence ID" value="MCA6067696.1"/>
    <property type="molecule type" value="Genomic_DNA"/>
</dbReference>
<dbReference type="InterPro" id="IPR018490">
    <property type="entry name" value="cNMP-bd_dom_sf"/>
</dbReference>
<dbReference type="InterPro" id="IPR000595">
    <property type="entry name" value="cNMP-bd_dom"/>
</dbReference>
<proteinExistence type="predicted"/>
<organism evidence="2 3">
    <name type="scientific">Chryseobacterium tagetis</name>
    <dbReference type="NCBI Taxonomy" id="2801334"/>
    <lineage>
        <taxon>Bacteria</taxon>
        <taxon>Pseudomonadati</taxon>
        <taxon>Bacteroidota</taxon>
        <taxon>Flavobacteriia</taxon>
        <taxon>Flavobacteriales</taxon>
        <taxon>Weeksellaceae</taxon>
        <taxon>Chryseobacterium group</taxon>
        <taxon>Chryseobacterium</taxon>
    </lineage>
</organism>
<dbReference type="PROSITE" id="PS50042">
    <property type="entry name" value="CNMP_BINDING_3"/>
    <property type="match status" value="1"/>
</dbReference>